<feature type="compositionally biased region" description="Polar residues" evidence="1">
    <location>
        <begin position="50"/>
        <end position="67"/>
    </location>
</feature>
<proteinExistence type="predicted"/>
<dbReference type="Proteomes" id="UP000052978">
    <property type="component" value="Unassembled WGS sequence"/>
</dbReference>
<organism evidence="2 3">
    <name type="scientific">Myotis brandtii</name>
    <name type="common">Brandt's bat</name>
    <dbReference type="NCBI Taxonomy" id="109478"/>
    <lineage>
        <taxon>Eukaryota</taxon>
        <taxon>Metazoa</taxon>
        <taxon>Chordata</taxon>
        <taxon>Craniata</taxon>
        <taxon>Vertebrata</taxon>
        <taxon>Euteleostomi</taxon>
        <taxon>Mammalia</taxon>
        <taxon>Eutheria</taxon>
        <taxon>Laurasiatheria</taxon>
        <taxon>Chiroptera</taxon>
        <taxon>Yangochiroptera</taxon>
        <taxon>Vespertilionidae</taxon>
        <taxon>Myotis</taxon>
    </lineage>
</organism>
<evidence type="ECO:0000313" key="3">
    <source>
        <dbReference type="Proteomes" id="UP000052978"/>
    </source>
</evidence>
<gene>
    <name evidence="2" type="ORF">D623_10020847</name>
</gene>
<reference evidence="2 3" key="1">
    <citation type="journal article" date="2013" name="Nat. Commun.">
        <title>Genome analysis reveals insights into physiology and longevity of the Brandt's bat Myotis brandtii.</title>
        <authorList>
            <person name="Seim I."/>
            <person name="Fang X."/>
            <person name="Xiong Z."/>
            <person name="Lobanov A.V."/>
            <person name="Huang Z."/>
            <person name="Ma S."/>
            <person name="Feng Y."/>
            <person name="Turanov A.A."/>
            <person name="Zhu Y."/>
            <person name="Lenz T.L."/>
            <person name="Gerashchenko M.V."/>
            <person name="Fan D."/>
            <person name="Hee Yim S."/>
            <person name="Yao X."/>
            <person name="Jordan D."/>
            <person name="Xiong Y."/>
            <person name="Ma Y."/>
            <person name="Lyapunov A.N."/>
            <person name="Chen G."/>
            <person name="Kulakova O.I."/>
            <person name="Sun Y."/>
            <person name="Lee S.G."/>
            <person name="Bronson R.T."/>
            <person name="Moskalev A.A."/>
            <person name="Sunyaev S.R."/>
            <person name="Zhang G."/>
            <person name="Krogh A."/>
            <person name="Wang J."/>
            <person name="Gladyshev V.N."/>
        </authorList>
    </citation>
    <scope>NUCLEOTIDE SEQUENCE [LARGE SCALE GENOMIC DNA]</scope>
</reference>
<evidence type="ECO:0000256" key="1">
    <source>
        <dbReference type="SAM" id="MobiDB-lite"/>
    </source>
</evidence>
<name>S7MVA3_MYOBR</name>
<keyword evidence="3" id="KW-1185">Reference proteome</keyword>
<dbReference type="EMBL" id="KE162477">
    <property type="protein sequence ID" value="EPQ08436.1"/>
    <property type="molecule type" value="Genomic_DNA"/>
</dbReference>
<feature type="region of interest" description="Disordered" evidence="1">
    <location>
        <begin position="39"/>
        <end position="67"/>
    </location>
</feature>
<dbReference type="AlphaFoldDB" id="S7MVA3"/>
<protein>
    <submittedName>
        <fullName evidence="2">Uncharacterized protein</fullName>
    </submittedName>
</protein>
<accession>S7MVA3</accession>
<sequence>MATPRTRALARDLLQLLSQKGPLPRGPLVLGKAAGRLVLPDGHGDRESSEGAQGSSVLWASQKRQQR</sequence>
<evidence type="ECO:0000313" key="2">
    <source>
        <dbReference type="EMBL" id="EPQ08436.1"/>
    </source>
</evidence>